<sequence length="194" mass="22420">MVELPFFRHFQFAMDLERIEAAFDASIAAMEQTYRAAEEASERYEESGEDDDEYDEDGALIRSTRGDLRWQVLQASQAQTVIRQAFVTSIFHLWEISARTWTASDEHDFRQLRRAVRKLDYPVDGTGLTLLNDVNNLLKHDNAATGERVFKRAPQLFWQGKRPTGAHWRSSLKLSNADVKHFLEVVRRSGPTYP</sequence>
<organism evidence="1 2">
    <name type="scientific">Sphingomonas abietis</name>
    <dbReference type="NCBI Taxonomy" id="3012344"/>
    <lineage>
        <taxon>Bacteria</taxon>
        <taxon>Pseudomonadati</taxon>
        <taxon>Pseudomonadota</taxon>
        <taxon>Alphaproteobacteria</taxon>
        <taxon>Sphingomonadales</taxon>
        <taxon>Sphingomonadaceae</taxon>
        <taxon>Sphingomonas</taxon>
    </lineage>
</organism>
<evidence type="ECO:0000313" key="2">
    <source>
        <dbReference type="Proteomes" id="UP001210865"/>
    </source>
</evidence>
<evidence type="ECO:0000313" key="1">
    <source>
        <dbReference type="EMBL" id="WBO20992.1"/>
    </source>
</evidence>
<accession>A0ABY7NK64</accession>
<protein>
    <submittedName>
        <fullName evidence="1">Uncharacterized protein</fullName>
    </submittedName>
</protein>
<dbReference type="RefSeq" id="WP_270075642.1">
    <property type="nucleotide sequence ID" value="NZ_CP115174.1"/>
</dbReference>
<keyword evidence="2" id="KW-1185">Reference proteome</keyword>
<reference evidence="1 2" key="1">
    <citation type="submission" date="2022-12" db="EMBL/GenBank/DDBJ databases">
        <title>Sphingomonas abieness sp. nov., an endophytic bacterium isolated from Abies koreana.</title>
        <authorList>
            <person name="Jiang L."/>
            <person name="Lee J."/>
        </authorList>
    </citation>
    <scope>NUCLEOTIDE SEQUENCE [LARGE SCALE GENOMIC DNA]</scope>
    <source>
        <strain evidence="2">PAMB 00755</strain>
    </source>
</reference>
<name>A0ABY7NK64_9SPHN</name>
<dbReference type="Proteomes" id="UP001210865">
    <property type="component" value="Chromosome"/>
</dbReference>
<proteinExistence type="predicted"/>
<gene>
    <name evidence="1" type="ORF">PBT88_12330</name>
</gene>
<dbReference type="EMBL" id="CP115174">
    <property type="protein sequence ID" value="WBO20992.1"/>
    <property type="molecule type" value="Genomic_DNA"/>
</dbReference>